<reference evidence="2 3" key="1">
    <citation type="journal article" date="2020" name="ISME J.">
        <title>Uncovering the hidden diversity of litter-decomposition mechanisms in mushroom-forming fungi.</title>
        <authorList>
            <person name="Floudas D."/>
            <person name="Bentzer J."/>
            <person name="Ahren D."/>
            <person name="Johansson T."/>
            <person name="Persson P."/>
            <person name="Tunlid A."/>
        </authorList>
    </citation>
    <scope>NUCLEOTIDE SEQUENCE [LARGE SCALE GENOMIC DNA]</scope>
    <source>
        <strain evidence="2 3">CBS 406.79</strain>
    </source>
</reference>
<proteinExistence type="inferred from homology"/>
<dbReference type="OrthoDB" id="7108654at2759"/>
<dbReference type="PANTHER" id="PTHR31118:SF12">
    <property type="entry name" value="CYCLASE-LIKE PROTEIN 2"/>
    <property type="match status" value="1"/>
</dbReference>
<dbReference type="AlphaFoldDB" id="A0A8H5CH27"/>
<evidence type="ECO:0000313" key="3">
    <source>
        <dbReference type="Proteomes" id="UP000518752"/>
    </source>
</evidence>
<dbReference type="InterPro" id="IPR037175">
    <property type="entry name" value="KFase_sf"/>
</dbReference>
<comment type="similarity">
    <text evidence="1">Belongs to the Cyclase 1 superfamily.</text>
</comment>
<comment type="caution">
    <text evidence="2">The sequence shown here is derived from an EMBL/GenBank/DDBJ whole genome shotgun (WGS) entry which is preliminary data.</text>
</comment>
<name>A0A8H5CH27_9AGAR</name>
<evidence type="ECO:0000313" key="2">
    <source>
        <dbReference type="EMBL" id="KAF5341615.1"/>
    </source>
</evidence>
<accession>A0A8H5CH27</accession>
<dbReference type="EMBL" id="JAACJN010000494">
    <property type="protein sequence ID" value="KAF5341615.1"/>
    <property type="molecule type" value="Genomic_DNA"/>
</dbReference>
<organism evidence="2 3">
    <name type="scientific">Collybiopsis confluens</name>
    <dbReference type="NCBI Taxonomy" id="2823264"/>
    <lineage>
        <taxon>Eukaryota</taxon>
        <taxon>Fungi</taxon>
        <taxon>Dikarya</taxon>
        <taxon>Basidiomycota</taxon>
        <taxon>Agaricomycotina</taxon>
        <taxon>Agaricomycetes</taxon>
        <taxon>Agaricomycetidae</taxon>
        <taxon>Agaricales</taxon>
        <taxon>Marasmiineae</taxon>
        <taxon>Omphalotaceae</taxon>
        <taxon>Collybiopsis</taxon>
    </lineage>
</organism>
<dbReference type="PANTHER" id="PTHR31118">
    <property type="entry name" value="CYCLASE-LIKE PROTEIN 2"/>
    <property type="match status" value="1"/>
</dbReference>
<gene>
    <name evidence="2" type="ORF">D9757_015035</name>
</gene>
<dbReference type="Pfam" id="PF04199">
    <property type="entry name" value="Cyclase"/>
    <property type="match status" value="2"/>
</dbReference>
<sequence length="383" mass="41768">MPTPTYLVDLSQPFDTERMSIPPGLPQFSCCPIATVPKDGFSMQTVSLGSHSGTHVDAPSHFYADGKTIDQIPLSALVGPAVVLDFTSKQAKEVITWGDIEQHPQENKIEAGVILLFYTGWSKHWASPGTIYWEHPHLSTDVAERLIARGVNVIGVDCPSPDESQFEPPWRFPFHRAFLGRGGFIVENLTNLGKLLQEPDIMVNLLPINLVGSDGAPVRDLRGNEGLKKASTVPILRNDIKLSFPSFAKTRLIETFESNHCGMNMSLSAISAANHKYSIYAKTTIQCTSIFGTCVSPTRAMASQRGLVDLSHPLDPERVSLWPTMPSFTCCPSATIPQHGFSVHTLSMGTHTGTHVDAHLISSRGGNQSTKSLSMFFTVLPSS</sequence>
<dbReference type="GO" id="GO:0004061">
    <property type="term" value="F:arylformamidase activity"/>
    <property type="evidence" value="ECO:0007669"/>
    <property type="project" value="InterPro"/>
</dbReference>
<dbReference type="SUPFAM" id="SSF102198">
    <property type="entry name" value="Putative cyclase"/>
    <property type="match status" value="2"/>
</dbReference>
<dbReference type="Proteomes" id="UP000518752">
    <property type="component" value="Unassembled WGS sequence"/>
</dbReference>
<dbReference type="GO" id="GO:0019441">
    <property type="term" value="P:L-tryptophan catabolic process to kynurenine"/>
    <property type="evidence" value="ECO:0007669"/>
    <property type="project" value="InterPro"/>
</dbReference>
<evidence type="ECO:0008006" key="4">
    <source>
        <dbReference type="Google" id="ProtNLM"/>
    </source>
</evidence>
<protein>
    <recommendedName>
        <fullName evidence="4">Cyclase</fullName>
    </recommendedName>
</protein>
<dbReference type="Gene3D" id="3.50.30.50">
    <property type="entry name" value="Putative cyclase"/>
    <property type="match status" value="2"/>
</dbReference>
<keyword evidence="3" id="KW-1185">Reference proteome</keyword>
<dbReference type="InterPro" id="IPR007325">
    <property type="entry name" value="KFase/CYL"/>
</dbReference>
<evidence type="ECO:0000256" key="1">
    <source>
        <dbReference type="ARBA" id="ARBA00007865"/>
    </source>
</evidence>